<evidence type="ECO:0000313" key="2">
    <source>
        <dbReference type="Proteomes" id="UP000250275"/>
    </source>
</evidence>
<evidence type="ECO:0000313" key="1">
    <source>
        <dbReference type="EMBL" id="OAD55000.1"/>
    </source>
</evidence>
<dbReference type="EMBL" id="KQ763551">
    <property type="protein sequence ID" value="OAD55000.1"/>
    <property type="molecule type" value="Genomic_DNA"/>
</dbReference>
<dbReference type="AlphaFoldDB" id="A0A310S909"/>
<name>A0A310S909_9HYME</name>
<organism evidence="1 2">
    <name type="scientific">Eufriesea mexicana</name>
    <dbReference type="NCBI Taxonomy" id="516756"/>
    <lineage>
        <taxon>Eukaryota</taxon>
        <taxon>Metazoa</taxon>
        <taxon>Ecdysozoa</taxon>
        <taxon>Arthropoda</taxon>
        <taxon>Hexapoda</taxon>
        <taxon>Insecta</taxon>
        <taxon>Pterygota</taxon>
        <taxon>Neoptera</taxon>
        <taxon>Endopterygota</taxon>
        <taxon>Hymenoptera</taxon>
        <taxon>Apocrita</taxon>
        <taxon>Aculeata</taxon>
        <taxon>Apoidea</taxon>
        <taxon>Anthophila</taxon>
        <taxon>Apidae</taxon>
        <taxon>Eufriesea</taxon>
    </lineage>
</organism>
<sequence>MLKPCLRDTWRNEMAKKAVVDDLFARKDVEVDEPGKDRFPSIRSAAGGRSIVESSHVAWCNDRSRGQSPEEACLYHFVALYRCNSKGLRIMSLHGDSSLKMANVDTSHVSSKFLFPLYTV</sequence>
<keyword evidence="2" id="KW-1185">Reference proteome</keyword>
<gene>
    <name evidence="1" type="ORF">WN48_05749</name>
</gene>
<reference evidence="1 2" key="1">
    <citation type="submission" date="2015-07" db="EMBL/GenBank/DDBJ databases">
        <title>The genome of Eufriesea mexicana.</title>
        <authorList>
            <person name="Pan H."/>
            <person name="Kapheim K."/>
        </authorList>
    </citation>
    <scope>NUCLEOTIDE SEQUENCE [LARGE SCALE GENOMIC DNA]</scope>
    <source>
        <strain evidence="1">0111107269</strain>
        <tissue evidence="1">Whole body</tissue>
    </source>
</reference>
<proteinExistence type="predicted"/>
<protein>
    <submittedName>
        <fullName evidence="1">Uncharacterized protein</fullName>
    </submittedName>
</protein>
<dbReference type="Proteomes" id="UP000250275">
    <property type="component" value="Unassembled WGS sequence"/>
</dbReference>
<accession>A0A310S909</accession>